<dbReference type="OrthoDB" id="9781691at2"/>
<dbReference type="Pfam" id="PF14310">
    <property type="entry name" value="Fn3-like"/>
    <property type="match status" value="1"/>
</dbReference>
<dbReference type="GeneID" id="98614661"/>
<dbReference type="KEGG" id="sde:Sde_3026"/>
<dbReference type="SMART" id="SM01217">
    <property type="entry name" value="Fn3_like"/>
    <property type="match status" value="1"/>
</dbReference>
<dbReference type="Proteomes" id="UP000001947">
    <property type="component" value="Chromosome"/>
</dbReference>
<dbReference type="RefSeq" id="WP_011469499.1">
    <property type="nucleotide sequence ID" value="NC_007912.1"/>
</dbReference>
<accession>Q21G96</accession>
<dbReference type="HOGENOM" id="CLU_2013615_0_0_6"/>
<feature type="domain" description="Fibronectin type III-like" evidence="1">
    <location>
        <begin position="47"/>
        <end position="110"/>
    </location>
</feature>
<evidence type="ECO:0000313" key="3">
    <source>
        <dbReference type="Proteomes" id="UP000001947"/>
    </source>
</evidence>
<dbReference type="eggNOG" id="COG1472">
    <property type="taxonomic scope" value="Bacteria"/>
</dbReference>
<dbReference type="InterPro" id="IPR026891">
    <property type="entry name" value="Fn3-like"/>
</dbReference>
<name>Q21G96_SACD2</name>
<proteinExistence type="predicted"/>
<dbReference type="EMBL" id="CP000282">
    <property type="protein sequence ID" value="ABD82283.1"/>
    <property type="molecule type" value="Genomic_DNA"/>
</dbReference>
<dbReference type="Gene3D" id="2.60.40.10">
    <property type="entry name" value="Immunoglobulins"/>
    <property type="match status" value="1"/>
</dbReference>
<sequence>MTLTEKIGQLQLRDWGMCGADKTGGFLNVNFDAVAGNITDDLQRVAVEDIAGSVTRPIRELKGFKKVSLIAGESKTVSFTLHTDALAFHNSDMQRVTEPGDFTLWIAAHAQTGLAAKFEVTVK</sequence>
<dbReference type="AlphaFoldDB" id="Q21G96"/>
<reference evidence="2 3" key="1">
    <citation type="journal article" date="2008" name="PLoS Genet.">
        <title>Complete genome sequence of the complex carbohydrate-degrading marine bacterium, Saccharophagus degradans strain 2-40 T.</title>
        <authorList>
            <person name="Weiner R.M."/>
            <person name="Taylor L.E.II."/>
            <person name="Henrissat B."/>
            <person name="Hauser L."/>
            <person name="Land M."/>
            <person name="Coutinho P.M."/>
            <person name="Rancurel C."/>
            <person name="Saunders E.H."/>
            <person name="Longmire A.G."/>
            <person name="Zhang H."/>
            <person name="Bayer E.A."/>
            <person name="Gilbert H.J."/>
            <person name="Larimer F."/>
            <person name="Zhulin I.B."/>
            <person name="Ekborg N.A."/>
            <person name="Lamed R."/>
            <person name="Richardson P.M."/>
            <person name="Borovok I."/>
            <person name="Hutcheson S."/>
        </authorList>
    </citation>
    <scope>NUCLEOTIDE SEQUENCE [LARGE SCALE GENOMIC DNA]</scope>
    <source>
        <strain evidence="3">2-40 / ATCC 43961 / DSM 17024</strain>
    </source>
</reference>
<dbReference type="InterPro" id="IPR013783">
    <property type="entry name" value="Ig-like_fold"/>
</dbReference>
<gene>
    <name evidence="2" type="ordered locus">Sde_3026</name>
</gene>
<dbReference type="STRING" id="203122.Sde_3026"/>
<evidence type="ECO:0000313" key="2">
    <source>
        <dbReference type="EMBL" id="ABD82283.1"/>
    </source>
</evidence>
<protein>
    <submittedName>
        <fullName evidence="2">Transcriptional regulator, GntR family</fullName>
    </submittedName>
</protein>
<keyword evidence="3" id="KW-1185">Reference proteome</keyword>
<organism evidence="2 3">
    <name type="scientific">Saccharophagus degradans (strain 2-40 / ATCC 43961 / DSM 17024)</name>
    <dbReference type="NCBI Taxonomy" id="203122"/>
    <lineage>
        <taxon>Bacteria</taxon>
        <taxon>Pseudomonadati</taxon>
        <taxon>Pseudomonadota</taxon>
        <taxon>Gammaproteobacteria</taxon>
        <taxon>Cellvibrionales</taxon>
        <taxon>Cellvibrionaceae</taxon>
        <taxon>Saccharophagus</taxon>
    </lineage>
</organism>
<evidence type="ECO:0000259" key="1">
    <source>
        <dbReference type="SMART" id="SM01217"/>
    </source>
</evidence>